<comment type="caution">
    <text evidence="1">The sequence shown here is derived from an EMBL/GenBank/DDBJ whole genome shotgun (WGS) entry which is preliminary data.</text>
</comment>
<dbReference type="EMBL" id="JABVEC010000033">
    <property type="protein sequence ID" value="MBC6469910.1"/>
    <property type="molecule type" value="Genomic_DNA"/>
</dbReference>
<evidence type="ECO:0000313" key="1">
    <source>
        <dbReference type="EMBL" id="MBC6469910.1"/>
    </source>
</evidence>
<evidence type="ECO:0000313" key="2">
    <source>
        <dbReference type="Proteomes" id="UP000805614"/>
    </source>
</evidence>
<organism evidence="1 2">
    <name type="scientific">Actinomadura alba</name>
    <dbReference type="NCBI Taxonomy" id="406431"/>
    <lineage>
        <taxon>Bacteria</taxon>
        <taxon>Bacillati</taxon>
        <taxon>Actinomycetota</taxon>
        <taxon>Actinomycetes</taxon>
        <taxon>Streptosporangiales</taxon>
        <taxon>Thermomonosporaceae</taxon>
        <taxon>Actinomadura</taxon>
    </lineage>
</organism>
<keyword evidence="2" id="KW-1185">Reference proteome</keyword>
<protein>
    <submittedName>
        <fullName evidence="1">DUF1444 family protein</fullName>
    </submittedName>
</protein>
<proteinExistence type="predicted"/>
<dbReference type="InterPro" id="IPR010838">
    <property type="entry name" value="DUF1444"/>
</dbReference>
<dbReference type="Pfam" id="PF07285">
    <property type="entry name" value="DUF1444"/>
    <property type="match status" value="1"/>
</dbReference>
<accession>A0ABR7LYH2</accession>
<sequence>MTEPRHTLIVPIMQARLPVELQLEFPPAPDAEPVRDPFAADLYASYAFELPERYEYVGRRHCAELGIEPGALRAQATGNLRTLRPDLSMNWYPDAKAVSVGLGNDLEAGLLLDDTLMEKLAQDVEGDLVVAVPSREVFMATGSAHPDGLDKLRWAVDQVWPGGRHLLTRDLLVRREASWEVFAAA</sequence>
<dbReference type="Proteomes" id="UP000805614">
    <property type="component" value="Unassembled WGS sequence"/>
</dbReference>
<name>A0ABR7LYH2_9ACTN</name>
<dbReference type="RefSeq" id="WP_187246959.1">
    <property type="nucleotide sequence ID" value="NZ_BAAAOK010000004.1"/>
</dbReference>
<gene>
    <name evidence="1" type="ORF">HKK74_31115</name>
</gene>
<reference evidence="1 2" key="1">
    <citation type="submission" date="2020-06" db="EMBL/GenBank/DDBJ databases">
        <title>Actinomadura xiongansis sp. nov., isolated from soil of Baiyangdian.</title>
        <authorList>
            <person name="Zhang X."/>
        </authorList>
    </citation>
    <scope>NUCLEOTIDE SEQUENCE [LARGE SCALE GENOMIC DNA]</scope>
    <source>
        <strain evidence="1 2">HBUM206468</strain>
    </source>
</reference>